<evidence type="ECO:0000256" key="3">
    <source>
        <dbReference type="ARBA" id="ARBA00022729"/>
    </source>
</evidence>
<sequence>MTLGHAAGLSNAPLYIALDRGYFQDEGLTVDLKAFKSGGDMVAPLSSGQLDAGTGAPGAGLFNAIGRGLGIRLVADTGQLRDGTKYSCLLVDKKLVDSGRYKSIADLKGERLGLYADGTSTTLWFDKALASAGLERSDVQANYLSGPDQAIGLENGSIDATNVAEPYATKLVDEGTAVRVACGGDFYPGQQLGAIMYGTDFSEKNPDGAVSFMKAYLRGVADFRASVSDGHIQGADSDEIVQIVAKYTELDPELIAKTFVAPVDPNGALNAEGLADDIETYRKAGLIENSGLTVDDVVDTSFVEKAAAAMPSK</sequence>
<comment type="similarity">
    <text evidence="2">Belongs to the bacterial solute-binding protein SsuA/TauA family.</text>
</comment>
<protein>
    <submittedName>
        <fullName evidence="4">NitT/TauT family transport system substrate-binding protein</fullName>
    </submittedName>
</protein>
<comment type="caution">
    <text evidence="4">The sequence shown here is derived from an EMBL/GenBank/DDBJ whole genome shotgun (WGS) entry which is preliminary data.</text>
</comment>
<evidence type="ECO:0000256" key="1">
    <source>
        <dbReference type="ARBA" id="ARBA00004418"/>
    </source>
</evidence>
<dbReference type="Proteomes" id="UP000551501">
    <property type="component" value="Unassembled WGS sequence"/>
</dbReference>
<proteinExistence type="inferred from homology"/>
<dbReference type="EMBL" id="JACIFP010000001">
    <property type="protein sequence ID" value="MBB4133549.1"/>
    <property type="molecule type" value="Genomic_DNA"/>
</dbReference>
<accession>A0A840EX97</accession>
<dbReference type="SUPFAM" id="SSF53850">
    <property type="entry name" value="Periplasmic binding protein-like II"/>
    <property type="match status" value="1"/>
</dbReference>
<evidence type="ECO:0000256" key="2">
    <source>
        <dbReference type="ARBA" id="ARBA00010742"/>
    </source>
</evidence>
<evidence type="ECO:0000313" key="5">
    <source>
        <dbReference type="Proteomes" id="UP000551501"/>
    </source>
</evidence>
<dbReference type="AlphaFoldDB" id="A0A840EX97"/>
<dbReference type="Gene3D" id="3.40.190.10">
    <property type="entry name" value="Periplasmic binding protein-like II"/>
    <property type="match status" value="2"/>
</dbReference>
<comment type="subcellular location">
    <subcellularLocation>
        <location evidence="1">Periplasm</location>
    </subcellularLocation>
</comment>
<reference evidence="4 5" key="1">
    <citation type="submission" date="2020-08" db="EMBL/GenBank/DDBJ databases">
        <title>Sequencing the genomes of 1000 actinobacteria strains.</title>
        <authorList>
            <person name="Klenk H.-P."/>
        </authorList>
    </citation>
    <scope>NUCLEOTIDE SEQUENCE [LARGE SCALE GENOMIC DNA]</scope>
    <source>
        <strain evidence="4 5">DSM 45298</strain>
    </source>
</reference>
<gene>
    <name evidence="4" type="ORF">BKA16_000101</name>
</gene>
<name>A0A840EX97_9ACTN</name>
<dbReference type="GO" id="GO:0042597">
    <property type="term" value="C:periplasmic space"/>
    <property type="evidence" value="ECO:0007669"/>
    <property type="project" value="UniProtKB-SubCell"/>
</dbReference>
<organism evidence="4 5">
    <name type="scientific">Gordonia humi</name>
    <dbReference type="NCBI Taxonomy" id="686429"/>
    <lineage>
        <taxon>Bacteria</taxon>
        <taxon>Bacillati</taxon>
        <taxon>Actinomycetota</taxon>
        <taxon>Actinomycetes</taxon>
        <taxon>Mycobacteriales</taxon>
        <taxon>Gordoniaceae</taxon>
        <taxon>Gordonia</taxon>
    </lineage>
</organism>
<dbReference type="PANTHER" id="PTHR30024">
    <property type="entry name" value="ALIPHATIC SULFONATES-BINDING PROTEIN-RELATED"/>
    <property type="match status" value="1"/>
</dbReference>
<keyword evidence="3" id="KW-0732">Signal</keyword>
<evidence type="ECO:0000313" key="4">
    <source>
        <dbReference type="EMBL" id="MBB4133549.1"/>
    </source>
</evidence>
<keyword evidence="5" id="KW-1185">Reference proteome</keyword>
<dbReference type="RefSeq" id="WP_183368728.1">
    <property type="nucleotide sequence ID" value="NZ_BAABHL010000104.1"/>
</dbReference>
<dbReference type="PANTHER" id="PTHR30024:SF47">
    <property type="entry name" value="TAURINE-BINDING PERIPLASMIC PROTEIN"/>
    <property type="match status" value="1"/>
</dbReference>
<dbReference type="Pfam" id="PF13379">
    <property type="entry name" value="NMT1_2"/>
    <property type="match status" value="1"/>
</dbReference>